<dbReference type="PROSITE" id="PS00028">
    <property type="entry name" value="ZINC_FINGER_C2H2_1"/>
    <property type="match status" value="1"/>
</dbReference>
<dbReference type="KEGG" id="pgri:PgNI_11572"/>
<dbReference type="GO" id="GO:0008270">
    <property type="term" value="F:zinc ion binding"/>
    <property type="evidence" value="ECO:0007669"/>
    <property type="project" value="UniProtKB-KW"/>
</dbReference>
<proteinExistence type="predicted"/>
<keyword evidence="1" id="KW-0862">Zinc</keyword>
<dbReference type="GeneID" id="41966443"/>
<keyword evidence="1" id="KW-0863">Zinc-finger</keyword>
<feature type="compositionally biased region" description="Low complexity" evidence="2">
    <location>
        <begin position="1"/>
        <end position="12"/>
    </location>
</feature>
<dbReference type="SUPFAM" id="SSF57667">
    <property type="entry name" value="beta-beta-alpha zinc fingers"/>
    <property type="match status" value="1"/>
</dbReference>
<evidence type="ECO:0000256" key="2">
    <source>
        <dbReference type="SAM" id="MobiDB-lite"/>
    </source>
</evidence>
<dbReference type="Proteomes" id="UP000515153">
    <property type="component" value="Chromosome V"/>
</dbReference>
<evidence type="ECO:0000259" key="3">
    <source>
        <dbReference type="PROSITE" id="PS50157"/>
    </source>
</evidence>
<dbReference type="RefSeq" id="XP_030976349.1">
    <property type="nucleotide sequence ID" value="XM_031131538.1"/>
</dbReference>
<gene>
    <name evidence="5" type="ORF">PgNI_11572</name>
</gene>
<dbReference type="AlphaFoldDB" id="A0A6P8AN64"/>
<feature type="domain" description="C2H2-type" evidence="3">
    <location>
        <begin position="101"/>
        <end position="129"/>
    </location>
</feature>
<reference evidence="5" key="2">
    <citation type="submission" date="2019-10" db="EMBL/GenBank/DDBJ databases">
        <authorList>
            <consortium name="NCBI Genome Project"/>
        </authorList>
    </citation>
    <scope>NUCLEOTIDE SEQUENCE</scope>
    <source>
        <strain evidence="5">NI907</strain>
    </source>
</reference>
<evidence type="ECO:0000313" key="5">
    <source>
        <dbReference type="RefSeq" id="XP_030976349.1"/>
    </source>
</evidence>
<name>A0A6P8AN64_PYRGI</name>
<accession>A0A6P8AN64</accession>
<dbReference type="PROSITE" id="PS50157">
    <property type="entry name" value="ZINC_FINGER_C2H2_2"/>
    <property type="match status" value="1"/>
</dbReference>
<keyword evidence="1" id="KW-0479">Metal-binding</keyword>
<sequence>MSYSNYYYNDSSGPQDHNAQFNYGQSDEDQTTGYPSYHDAQQGPVEKHLRAHVKPVLCPFKFSPITPMCRHQTGEQRDMRRHVFSTHRRWAETNLIKDELIRCSLCEVTFTRHDNLLRHINNVHGNDGQE</sequence>
<dbReference type="SMART" id="SM00355">
    <property type="entry name" value="ZnF_C2H2"/>
    <property type="match status" value="2"/>
</dbReference>
<evidence type="ECO:0000256" key="1">
    <source>
        <dbReference type="PROSITE-ProRule" id="PRU00042"/>
    </source>
</evidence>
<feature type="region of interest" description="Disordered" evidence="2">
    <location>
        <begin position="1"/>
        <end position="46"/>
    </location>
</feature>
<dbReference type="InterPro" id="IPR013087">
    <property type="entry name" value="Znf_C2H2_type"/>
</dbReference>
<keyword evidence="4" id="KW-1185">Reference proteome</keyword>
<organism evidence="4 5">
    <name type="scientific">Pyricularia grisea</name>
    <name type="common">Crabgrass-specific blast fungus</name>
    <name type="synonym">Magnaporthe grisea</name>
    <dbReference type="NCBI Taxonomy" id="148305"/>
    <lineage>
        <taxon>Eukaryota</taxon>
        <taxon>Fungi</taxon>
        <taxon>Dikarya</taxon>
        <taxon>Ascomycota</taxon>
        <taxon>Pezizomycotina</taxon>
        <taxon>Sordariomycetes</taxon>
        <taxon>Sordariomycetidae</taxon>
        <taxon>Magnaporthales</taxon>
        <taxon>Pyriculariaceae</taxon>
        <taxon>Pyricularia</taxon>
    </lineage>
</organism>
<dbReference type="Gene3D" id="3.30.160.60">
    <property type="entry name" value="Classic Zinc Finger"/>
    <property type="match status" value="1"/>
</dbReference>
<dbReference type="InterPro" id="IPR036236">
    <property type="entry name" value="Znf_C2H2_sf"/>
</dbReference>
<feature type="compositionally biased region" description="Polar residues" evidence="2">
    <location>
        <begin position="13"/>
        <end position="25"/>
    </location>
</feature>
<reference evidence="4 5" key="1">
    <citation type="journal article" date="2019" name="Mol. Biol. Evol.">
        <title>Blast fungal genomes show frequent chromosomal changes, gene gains and losses, and effector gene turnover.</title>
        <authorList>
            <person name="Gomez Luciano L.B."/>
            <person name="Jason Tsai I."/>
            <person name="Chuma I."/>
            <person name="Tosa Y."/>
            <person name="Chen Y.H."/>
            <person name="Li J.Y."/>
            <person name="Li M.Y."/>
            <person name="Jade Lu M.Y."/>
            <person name="Nakayashiki H."/>
            <person name="Li W.H."/>
        </authorList>
    </citation>
    <scope>NUCLEOTIDE SEQUENCE [LARGE SCALE GENOMIC DNA]</scope>
    <source>
        <strain evidence="4 5">NI907</strain>
    </source>
</reference>
<reference evidence="5" key="3">
    <citation type="submission" date="2025-08" db="UniProtKB">
        <authorList>
            <consortium name="RefSeq"/>
        </authorList>
    </citation>
    <scope>IDENTIFICATION</scope>
    <source>
        <strain evidence="5">NI907</strain>
    </source>
</reference>
<protein>
    <recommendedName>
        <fullName evidence="3">C2H2-type domain-containing protein</fullName>
    </recommendedName>
</protein>
<evidence type="ECO:0000313" key="4">
    <source>
        <dbReference type="Proteomes" id="UP000515153"/>
    </source>
</evidence>